<keyword evidence="1" id="KW-1133">Transmembrane helix</keyword>
<keyword evidence="1" id="KW-0472">Membrane</keyword>
<dbReference type="STRING" id="341036.SAMN05660649_04749"/>
<sequence length="169" mass="17178">MNKAEVRKQGFDPANVKRISIIAVFIALSAVGSLIKIPSPVGTIGLDSAPGYFVALAFSGPQGAAVIAAGHLLTSAIVGFPLTIPIHLFIAAQMALWALTFRWINNKFGIIAAVVAAAVLNGVVSSFTMVLIGGIGAVIGVMPFLVVGSAINAVIAAAGCKLIKGSKLI</sequence>
<dbReference type="EMBL" id="FOOX01000024">
    <property type="protein sequence ID" value="SFH32362.1"/>
    <property type="molecule type" value="Genomic_DNA"/>
</dbReference>
<feature type="transmembrane region" description="Helical" evidence="1">
    <location>
        <begin position="141"/>
        <end position="163"/>
    </location>
</feature>
<feature type="transmembrane region" description="Helical" evidence="1">
    <location>
        <begin position="111"/>
        <end position="135"/>
    </location>
</feature>
<name>A0A1I2Z3C1_9FIRM</name>
<dbReference type="AlphaFoldDB" id="A0A1I2Z3C1"/>
<feature type="transmembrane region" description="Helical" evidence="1">
    <location>
        <begin position="76"/>
        <end position="99"/>
    </location>
</feature>
<proteinExistence type="predicted"/>
<evidence type="ECO:0000313" key="2">
    <source>
        <dbReference type="EMBL" id="SFH32362.1"/>
    </source>
</evidence>
<evidence type="ECO:0000256" key="1">
    <source>
        <dbReference type="SAM" id="Phobius"/>
    </source>
</evidence>
<dbReference type="Gene3D" id="1.10.1760.20">
    <property type="match status" value="1"/>
</dbReference>
<feature type="transmembrane region" description="Helical" evidence="1">
    <location>
        <begin position="19"/>
        <end position="37"/>
    </location>
</feature>
<reference evidence="3" key="1">
    <citation type="submission" date="2016-10" db="EMBL/GenBank/DDBJ databases">
        <authorList>
            <person name="Varghese N."/>
            <person name="Submissions S."/>
        </authorList>
    </citation>
    <scope>NUCLEOTIDE SEQUENCE [LARGE SCALE GENOMIC DNA]</scope>
    <source>
        <strain evidence="3">DSM 17038</strain>
    </source>
</reference>
<accession>A0A1I2Z3C1</accession>
<evidence type="ECO:0000313" key="3">
    <source>
        <dbReference type="Proteomes" id="UP000199337"/>
    </source>
</evidence>
<keyword evidence="1" id="KW-0812">Transmembrane</keyword>
<organism evidence="2 3">
    <name type="scientific">Desulfotruncus arcticus DSM 17038</name>
    <dbReference type="NCBI Taxonomy" id="1121424"/>
    <lineage>
        <taxon>Bacteria</taxon>
        <taxon>Bacillati</taxon>
        <taxon>Bacillota</taxon>
        <taxon>Clostridia</taxon>
        <taxon>Eubacteriales</taxon>
        <taxon>Desulfallaceae</taxon>
        <taxon>Desulfotruncus</taxon>
    </lineage>
</organism>
<protein>
    <submittedName>
        <fullName evidence="2">Alpha-ribazole transporter</fullName>
    </submittedName>
</protein>
<keyword evidence="3" id="KW-1185">Reference proteome</keyword>
<gene>
    <name evidence="2" type="ORF">SAMN05660649_04749</name>
</gene>
<dbReference type="Proteomes" id="UP000199337">
    <property type="component" value="Unassembled WGS sequence"/>
</dbReference>
<dbReference type="RefSeq" id="WP_092475237.1">
    <property type="nucleotide sequence ID" value="NZ_FOOX01000024.1"/>
</dbReference>
<dbReference type="OrthoDB" id="5431035at2"/>